<name>A0A1I2I3B1_9MICO</name>
<sequence length="270" mass="29002">MTTLQPPFSQADLAAQLRDLGLQPGGTVMAHTALSQLGYVIGGEAAVVEALLRAVGPEGTLMMPAQSWQLCDPAYLDLPDVPAEWHGAIREGLPAYDPQRTPTRTMGAVAELFRTWPGVHRSAHPQRSVAALGPLAESLTAVHDLDDASGERSPMRALYDARGQALLLGVGFDKCTALHLAEVRASYPKRYVPNGGPIQRDGVRVWETWEELWLEDADFREVGAAFLAQHPTAKHGPVGSADAVLVDVRSLVDFAAEWFTATRGVVPALG</sequence>
<dbReference type="InterPro" id="IPR003679">
    <property type="entry name" value="Amioglycoside_AcTrfase"/>
</dbReference>
<dbReference type="Proteomes" id="UP000198520">
    <property type="component" value="Unassembled WGS sequence"/>
</dbReference>
<protein>
    <recommendedName>
        <fullName evidence="4">Aminoglycoside N(3)-acetyltransferase</fullName>
        <ecNumber evidence="4">2.3.1.-</ecNumber>
    </recommendedName>
</protein>
<reference evidence="6" key="1">
    <citation type="submission" date="2016-10" db="EMBL/GenBank/DDBJ databases">
        <authorList>
            <person name="Varghese N."/>
            <person name="Submissions S."/>
        </authorList>
    </citation>
    <scope>NUCLEOTIDE SEQUENCE [LARGE SCALE GENOMIC DNA]</scope>
    <source>
        <strain evidence="6">DSM 19083</strain>
    </source>
</reference>
<dbReference type="GO" id="GO:0046353">
    <property type="term" value="F:aminoglycoside 3-N-acetyltransferase activity"/>
    <property type="evidence" value="ECO:0007669"/>
    <property type="project" value="UniProtKB-EC"/>
</dbReference>
<organism evidence="5 6">
    <name type="scientific">Flavimobilis marinus</name>
    <dbReference type="NCBI Taxonomy" id="285351"/>
    <lineage>
        <taxon>Bacteria</taxon>
        <taxon>Bacillati</taxon>
        <taxon>Actinomycetota</taxon>
        <taxon>Actinomycetes</taxon>
        <taxon>Micrococcales</taxon>
        <taxon>Jonesiaceae</taxon>
        <taxon>Flavimobilis</taxon>
    </lineage>
</organism>
<keyword evidence="4" id="KW-0046">Antibiotic resistance</keyword>
<dbReference type="EC" id="2.3.1.-" evidence="4"/>
<keyword evidence="2 4" id="KW-0808">Transferase</keyword>
<comment type="similarity">
    <text evidence="1 4">Belongs to the antibiotic N-acetyltransferase family.</text>
</comment>
<evidence type="ECO:0000256" key="3">
    <source>
        <dbReference type="ARBA" id="ARBA00023315"/>
    </source>
</evidence>
<dbReference type="PANTHER" id="PTHR11104:SF0">
    <property type="entry name" value="SPBETA PROPHAGE-DERIVED AMINOGLYCOSIDE N(3')-ACETYLTRANSFERASE-LIKE PROTEIN YOKD"/>
    <property type="match status" value="1"/>
</dbReference>
<dbReference type="Pfam" id="PF02522">
    <property type="entry name" value="Antibiotic_NAT"/>
    <property type="match status" value="1"/>
</dbReference>
<dbReference type="SUPFAM" id="SSF110710">
    <property type="entry name" value="TTHA0583/YokD-like"/>
    <property type="match status" value="1"/>
</dbReference>
<dbReference type="InterPro" id="IPR028345">
    <property type="entry name" value="Antibiotic_NAT-like"/>
</dbReference>
<proteinExistence type="inferred from homology"/>
<evidence type="ECO:0000256" key="4">
    <source>
        <dbReference type="RuleBase" id="RU365031"/>
    </source>
</evidence>
<dbReference type="STRING" id="285351.SAMN04488035_2637"/>
<dbReference type="EMBL" id="FONZ01000006">
    <property type="protein sequence ID" value="SFF35577.1"/>
    <property type="molecule type" value="Genomic_DNA"/>
</dbReference>
<gene>
    <name evidence="5" type="ORF">SAMN04488035_2637</name>
</gene>
<dbReference type="AlphaFoldDB" id="A0A1I2I3B1"/>
<dbReference type="PANTHER" id="PTHR11104">
    <property type="entry name" value="AMINOGLYCOSIDE N3-ACETYLTRANSFERASE"/>
    <property type="match status" value="1"/>
</dbReference>
<evidence type="ECO:0000256" key="1">
    <source>
        <dbReference type="ARBA" id="ARBA00006383"/>
    </source>
</evidence>
<keyword evidence="3 4" id="KW-0012">Acyltransferase</keyword>
<evidence type="ECO:0000313" key="6">
    <source>
        <dbReference type="Proteomes" id="UP000198520"/>
    </source>
</evidence>
<comment type="catalytic activity">
    <reaction evidence="4">
        <text>a 2-deoxystreptamine antibiotic + acetyl-CoA = an N(3)-acetyl-2-deoxystreptamine antibiotic + CoA + H(+)</text>
        <dbReference type="Rhea" id="RHEA:12665"/>
        <dbReference type="ChEBI" id="CHEBI:15378"/>
        <dbReference type="ChEBI" id="CHEBI:57287"/>
        <dbReference type="ChEBI" id="CHEBI:57288"/>
        <dbReference type="ChEBI" id="CHEBI:57921"/>
        <dbReference type="ChEBI" id="CHEBI:77452"/>
        <dbReference type="EC" id="2.3.1.81"/>
    </reaction>
</comment>
<dbReference type="RefSeq" id="WP_229828391.1">
    <property type="nucleotide sequence ID" value="NZ_BNAN01000001.1"/>
</dbReference>
<evidence type="ECO:0000256" key="2">
    <source>
        <dbReference type="ARBA" id="ARBA00022679"/>
    </source>
</evidence>
<evidence type="ECO:0000313" key="5">
    <source>
        <dbReference type="EMBL" id="SFF35577.1"/>
    </source>
</evidence>
<accession>A0A1I2I3B1</accession>
<dbReference type="GO" id="GO:0046677">
    <property type="term" value="P:response to antibiotic"/>
    <property type="evidence" value="ECO:0007669"/>
    <property type="project" value="UniProtKB-KW"/>
</dbReference>
<keyword evidence="6" id="KW-1185">Reference proteome</keyword>